<gene>
    <name evidence="2" type="ORF">UA08_00725</name>
</gene>
<dbReference type="GeneID" id="31000480"/>
<name>A0A225BDR8_TALAT</name>
<organism evidence="2 3">
    <name type="scientific">Talaromyces atroroseus</name>
    <dbReference type="NCBI Taxonomy" id="1441469"/>
    <lineage>
        <taxon>Eukaryota</taxon>
        <taxon>Fungi</taxon>
        <taxon>Dikarya</taxon>
        <taxon>Ascomycota</taxon>
        <taxon>Pezizomycotina</taxon>
        <taxon>Eurotiomycetes</taxon>
        <taxon>Eurotiomycetidae</taxon>
        <taxon>Eurotiales</taxon>
        <taxon>Trichocomaceae</taxon>
        <taxon>Talaromyces</taxon>
        <taxon>Talaromyces sect. Trachyspermi</taxon>
    </lineage>
</organism>
<evidence type="ECO:0000256" key="1">
    <source>
        <dbReference type="SAM" id="MobiDB-lite"/>
    </source>
</evidence>
<dbReference type="EMBL" id="LFMY01000001">
    <property type="protein sequence ID" value="OKL64167.1"/>
    <property type="molecule type" value="Genomic_DNA"/>
</dbReference>
<evidence type="ECO:0000313" key="2">
    <source>
        <dbReference type="EMBL" id="OKL64167.1"/>
    </source>
</evidence>
<sequence>MPMQWTLANERLLFLRVLDAYKGPMNYKWLAETWPNANERPTPRAISEHIFKLKKLAKSDINGGAADATPASTPKTPRIRKAPTPRSVADTSSRAGSKRKRDATEPTPERNFTPVNIKAELNDSLTLADLEQATPSKRSRKPAEHLNMAAYMPEDTGSDGGDSSDDPAYAPEESDFVDYEGNASGYQLLDAI</sequence>
<feature type="region of interest" description="Disordered" evidence="1">
    <location>
        <begin position="62"/>
        <end position="114"/>
    </location>
</feature>
<dbReference type="Proteomes" id="UP000214365">
    <property type="component" value="Unassembled WGS sequence"/>
</dbReference>
<proteinExistence type="predicted"/>
<dbReference type="OrthoDB" id="5420368at2759"/>
<reference evidence="2 3" key="1">
    <citation type="submission" date="2015-06" db="EMBL/GenBank/DDBJ databases">
        <title>Talaromyces atroroseus IBT 11181 draft genome.</title>
        <authorList>
            <person name="Rasmussen K.B."/>
            <person name="Rasmussen S."/>
            <person name="Petersen B."/>
            <person name="Sicheritz-Ponten T."/>
            <person name="Mortensen U.H."/>
            <person name="Thrane U."/>
        </authorList>
    </citation>
    <scope>NUCLEOTIDE SEQUENCE [LARGE SCALE GENOMIC DNA]</scope>
    <source>
        <strain evidence="2 3">IBT 11181</strain>
    </source>
</reference>
<comment type="caution">
    <text evidence="2">The sequence shown here is derived from an EMBL/GenBank/DDBJ whole genome shotgun (WGS) entry which is preliminary data.</text>
</comment>
<dbReference type="AlphaFoldDB" id="A0A225BDR8"/>
<dbReference type="RefSeq" id="XP_020124288.1">
    <property type="nucleotide sequence ID" value="XM_020260563.1"/>
</dbReference>
<dbReference type="STRING" id="1441469.A0A225BDR8"/>
<feature type="region of interest" description="Disordered" evidence="1">
    <location>
        <begin position="130"/>
        <end position="181"/>
    </location>
</feature>
<evidence type="ECO:0000313" key="3">
    <source>
        <dbReference type="Proteomes" id="UP000214365"/>
    </source>
</evidence>
<protein>
    <submittedName>
        <fullName evidence="2">Uncharacterized protein</fullName>
    </submittedName>
</protein>
<accession>A0A225BDR8</accession>
<keyword evidence="3" id="KW-1185">Reference proteome</keyword>